<evidence type="ECO:0000313" key="2">
    <source>
        <dbReference type="EMBL" id="GAA0473795.1"/>
    </source>
</evidence>
<protein>
    <recommendedName>
        <fullName evidence="4">DUF4229 domain-containing protein</fullName>
    </recommendedName>
</protein>
<organism evidence="2 3">
    <name type="scientific">Parasphingorhabdus litoris</name>
    <dbReference type="NCBI Taxonomy" id="394733"/>
    <lineage>
        <taxon>Bacteria</taxon>
        <taxon>Pseudomonadati</taxon>
        <taxon>Pseudomonadota</taxon>
        <taxon>Alphaproteobacteria</taxon>
        <taxon>Sphingomonadales</taxon>
        <taxon>Sphingomonadaceae</taxon>
        <taxon>Parasphingorhabdus</taxon>
    </lineage>
</organism>
<gene>
    <name evidence="2" type="ORF">GCM10009096_13990</name>
</gene>
<sequence>MTKQPEKYDDPIYVADPEKEKQAKTLHFMVSIIRLLGIAILMLGIAIALGRLAGIPAAVGYVLVVLGLAQTWVIPFVMVRSFVKRRVAEEAEREAADEKIL</sequence>
<proteinExistence type="predicted"/>
<keyword evidence="1" id="KW-0472">Membrane</keyword>
<dbReference type="Proteomes" id="UP001500713">
    <property type="component" value="Unassembled WGS sequence"/>
</dbReference>
<dbReference type="EMBL" id="BAAAEM010000002">
    <property type="protein sequence ID" value="GAA0473795.1"/>
    <property type="molecule type" value="Genomic_DNA"/>
</dbReference>
<evidence type="ECO:0000256" key="1">
    <source>
        <dbReference type="SAM" id="Phobius"/>
    </source>
</evidence>
<dbReference type="RefSeq" id="WP_229956077.1">
    <property type="nucleotide sequence ID" value="NZ_BAAAEM010000002.1"/>
</dbReference>
<comment type="caution">
    <text evidence="2">The sequence shown here is derived from an EMBL/GenBank/DDBJ whole genome shotgun (WGS) entry which is preliminary data.</text>
</comment>
<feature type="transmembrane region" description="Helical" evidence="1">
    <location>
        <begin position="55"/>
        <end position="79"/>
    </location>
</feature>
<keyword evidence="3" id="KW-1185">Reference proteome</keyword>
<reference evidence="3" key="1">
    <citation type="journal article" date="2019" name="Int. J. Syst. Evol. Microbiol.">
        <title>The Global Catalogue of Microorganisms (GCM) 10K type strain sequencing project: providing services to taxonomists for standard genome sequencing and annotation.</title>
        <authorList>
            <consortium name="The Broad Institute Genomics Platform"/>
            <consortium name="The Broad Institute Genome Sequencing Center for Infectious Disease"/>
            <person name="Wu L."/>
            <person name="Ma J."/>
        </authorList>
    </citation>
    <scope>NUCLEOTIDE SEQUENCE [LARGE SCALE GENOMIC DNA]</scope>
    <source>
        <strain evidence="3">JCM 14162</strain>
    </source>
</reference>
<keyword evidence="1" id="KW-1133">Transmembrane helix</keyword>
<name>A0ABN1ADL1_9SPHN</name>
<evidence type="ECO:0008006" key="4">
    <source>
        <dbReference type="Google" id="ProtNLM"/>
    </source>
</evidence>
<keyword evidence="1" id="KW-0812">Transmembrane</keyword>
<accession>A0ABN1ADL1</accession>
<feature type="transmembrane region" description="Helical" evidence="1">
    <location>
        <begin position="28"/>
        <end position="49"/>
    </location>
</feature>
<evidence type="ECO:0000313" key="3">
    <source>
        <dbReference type="Proteomes" id="UP001500713"/>
    </source>
</evidence>